<protein>
    <submittedName>
        <fullName evidence="6">ABC transporter ATP-binding protein</fullName>
    </submittedName>
</protein>
<comment type="caution">
    <text evidence="6">The sequence shown here is derived from an EMBL/GenBank/DDBJ whole genome shotgun (WGS) entry which is preliminary data.</text>
</comment>
<keyword evidence="7" id="KW-1185">Reference proteome</keyword>
<dbReference type="GO" id="GO:0005524">
    <property type="term" value="F:ATP binding"/>
    <property type="evidence" value="ECO:0007669"/>
    <property type="project" value="UniProtKB-KW"/>
</dbReference>
<dbReference type="InterPro" id="IPR017871">
    <property type="entry name" value="ABC_transporter-like_CS"/>
</dbReference>
<dbReference type="Pfam" id="PF00005">
    <property type="entry name" value="ABC_tran"/>
    <property type="match status" value="1"/>
</dbReference>
<evidence type="ECO:0000256" key="1">
    <source>
        <dbReference type="ARBA" id="ARBA00005417"/>
    </source>
</evidence>
<evidence type="ECO:0000313" key="7">
    <source>
        <dbReference type="Proteomes" id="UP000291613"/>
    </source>
</evidence>
<evidence type="ECO:0000256" key="2">
    <source>
        <dbReference type="ARBA" id="ARBA00022448"/>
    </source>
</evidence>
<sequence length="274" mass="28715">MGSSAEPLVVLEAQGLSIDFPADGGAIRAVDNVSFTIREGERLVLLGPSGCGKSSILKAAAGFLKPSAGSIALRGRPVAGPGPDRVVVFQEFDQLLPWKSVRDNVLFGLKRKPGLSAAEARDKADAAIERVGLSRAANAYPHTLSGGMKQRVAIARALAAEPEILLMDEPFAALDALTRERLQEELIGLADSLGFTLLFVTHAIDEAILVGSRLHLLSAHPGRTVATFDVSELGAGSWGSPSFASVSDEVHRILFGGAGRRAPRSAAGQELAHV</sequence>
<evidence type="ECO:0000313" key="6">
    <source>
        <dbReference type="EMBL" id="TBN51883.1"/>
    </source>
</evidence>
<keyword evidence="3" id="KW-0547">Nucleotide-binding</keyword>
<dbReference type="EMBL" id="SIUB01000006">
    <property type="protein sequence ID" value="TBN51883.1"/>
    <property type="molecule type" value="Genomic_DNA"/>
</dbReference>
<dbReference type="CDD" id="cd03293">
    <property type="entry name" value="ABC_NrtD_SsuB_transporters"/>
    <property type="match status" value="1"/>
</dbReference>
<proteinExistence type="inferred from homology"/>
<dbReference type="AlphaFoldDB" id="A0A4Q9GIT9"/>
<dbReference type="PANTHER" id="PTHR42788">
    <property type="entry name" value="TAURINE IMPORT ATP-BINDING PROTEIN-RELATED"/>
    <property type="match status" value="1"/>
</dbReference>
<evidence type="ECO:0000256" key="4">
    <source>
        <dbReference type="ARBA" id="ARBA00022840"/>
    </source>
</evidence>
<dbReference type="PROSITE" id="PS50893">
    <property type="entry name" value="ABC_TRANSPORTER_2"/>
    <property type="match status" value="1"/>
</dbReference>
<gene>
    <name evidence="6" type="ORF">EYR15_12655</name>
</gene>
<dbReference type="InterPro" id="IPR003439">
    <property type="entry name" value="ABC_transporter-like_ATP-bd"/>
</dbReference>
<keyword evidence="2" id="KW-0813">Transport</keyword>
<dbReference type="OrthoDB" id="9807242at2"/>
<dbReference type="Gene3D" id="3.40.50.300">
    <property type="entry name" value="P-loop containing nucleotide triphosphate hydrolases"/>
    <property type="match status" value="1"/>
</dbReference>
<evidence type="ECO:0000256" key="3">
    <source>
        <dbReference type="ARBA" id="ARBA00022741"/>
    </source>
</evidence>
<dbReference type="InterPro" id="IPR003593">
    <property type="entry name" value="AAA+_ATPase"/>
</dbReference>
<dbReference type="RefSeq" id="WP_131003923.1">
    <property type="nucleotide sequence ID" value="NZ_JBHSZR010000001.1"/>
</dbReference>
<name>A0A4Q9GIT9_9HYPH</name>
<dbReference type="InterPro" id="IPR050166">
    <property type="entry name" value="ABC_transporter_ATP-bind"/>
</dbReference>
<organism evidence="6 7">
    <name type="scientific">Hansschlegelia quercus</name>
    <dbReference type="NCBI Taxonomy" id="2528245"/>
    <lineage>
        <taxon>Bacteria</taxon>
        <taxon>Pseudomonadati</taxon>
        <taxon>Pseudomonadota</taxon>
        <taxon>Alphaproteobacteria</taxon>
        <taxon>Hyphomicrobiales</taxon>
        <taxon>Methylopilaceae</taxon>
        <taxon>Hansschlegelia</taxon>
    </lineage>
</organism>
<dbReference type="SUPFAM" id="SSF52540">
    <property type="entry name" value="P-loop containing nucleoside triphosphate hydrolases"/>
    <property type="match status" value="1"/>
</dbReference>
<dbReference type="InterPro" id="IPR027417">
    <property type="entry name" value="P-loop_NTPase"/>
</dbReference>
<keyword evidence="4 6" id="KW-0067">ATP-binding</keyword>
<dbReference type="GO" id="GO:0016887">
    <property type="term" value="F:ATP hydrolysis activity"/>
    <property type="evidence" value="ECO:0007669"/>
    <property type="project" value="InterPro"/>
</dbReference>
<comment type="similarity">
    <text evidence="1">Belongs to the ABC transporter superfamily.</text>
</comment>
<dbReference type="Proteomes" id="UP000291613">
    <property type="component" value="Unassembled WGS sequence"/>
</dbReference>
<reference evidence="6 7" key="1">
    <citation type="submission" date="2019-02" db="EMBL/GenBank/DDBJ databases">
        <title>Hansschlegelia quercus sp. nov., a novel methylotrophic bacterium from buds of oak (Quercus robur L.).</title>
        <authorList>
            <person name="Agafonova N.V."/>
            <person name="Kaparullina E.N."/>
            <person name="Grouzdev D.S."/>
            <person name="Doronina N.V."/>
        </authorList>
    </citation>
    <scope>NUCLEOTIDE SEQUENCE [LARGE SCALE GENOMIC DNA]</scope>
    <source>
        <strain evidence="6 7">Dub</strain>
    </source>
</reference>
<dbReference type="PANTHER" id="PTHR42788:SF10">
    <property type="entry name" value="ABC TRANSPORTER ATP-BINDING PROTEIN"/>
    <property type="match status" value="1"/>
</dbReference>
<dbReference type="SMART" id="SM00382">
    <property type="entry name" value="AAA"/>
    <property type="match status" value="1"/>
</dbReference>
<dbReference type="PROSITE" id="PS00211">
    <property type="entry name" value="ABC_TRANSPORTER_1"/>
    <property type="match status" value="1"/>
</dbReference>
<feature type="domain" description="ABC transporter" evidence="5">
    <location>
        <begin position="11"/>
        <end position="246"/>
    </location>
</feature>
<accession>A0A4Q9GIT9</accession>
<evidence type="ECO:0000259" key="5">
    <source>
        <dbReference type="PROSITE" id="PS50893"/>
    </source>
</evidence>